<feature type="transmembrane region" description="Helical" evidence="1">
    <location>
        <begin position="45"/>
        <end position="66"/>
    </location>
</feature>
<keyword evidence="1" id="KW-0472">Membrane</keyword>
<sequence length="138" mass="14947">MYCKYIIQRTCQPNPLNSSSSAQVLAPKLDILMYKKSDIMKPKTIRAGIVAMTITAAALLSSHAGMAQGIDSTAKKVGNKTASVAVKGASMVADKVYKGKEGPGGQTVYINKKDQKYYVDGKGKKIYLKPSEIRDKKD</sequence>
<protein>
    <submittedName>
        <fullName evidence="2">Uncharacterized protein</fullName>
    </submittedName>
</protein>
<reference evidence="2 3" key="1">
    <citation type="submission" date="2016-11" db="EMBL/GenBank/DDBJ databases">
        <authorList>
            <person name="Jaros S."/>
            <person name="Januszkiewicz K."/>
            <person name="Wedrychowicz H."/>
        </authorList>
    </citation>
    <scope>NUCLEOTIDE SEQUENCE [LARGE SCALE GENOMIC DNA]</scope>
    <source>
        <strain evidence="2 3">DSM 784</strain>
    </source>
</reference>
<gene>
    <name evidence="2" type="ORF">SAMN05661012_03926</name>
</gene>
<keyword evidence="1" id="KW-0812">Transmembrane</keyword>
<dbReference type="Proteomes" id="UP000183788">
    <property type="component" value="Unassembled WGS sequence"/>
</dbReference>
<evidence type="ECO:0000313" key="3">
    <source>
        <dbReference type="Proteomes" id="UP000183788"/>
    </source>
</evidence>
<name>A0A1K1RKS8_9BACT</name>
<organism evidence="2 3">
    <name type="scientific">Chitinophaga sancti</name>
    <dbReference type="NCBI Taxonomy" id="1004"/>
    <lineage>
        <taxon>Bacteria</taxon>
        <taxon>Pseudomonadati</taxon>
        <taxon>Bacteroidota</taxon>
        <taxon>Chitinophagia</taxon>
        <taxon>Chitinophagales</taxon>
        <taxon>Chitinophagaceae</taxon>
        <taxon>Chitinophaga</taxon>
    </lineage>
</organism>
<evidence type="ECO:0000313" key="2">
    <source>
        <dbReference type="EMBL" id="SFW72403.1"/>
    </source>
</evidence>
<accession>A0A1K1RKS8</accession>
<keyword evidence="1" id="KW-1133">Transmembrane helix</keyword>
<evidence type="ECO:0000256" key="1">
    <source>
        <dbReference type="SAM" id="Phobius"/>
    </source>
</evidence>
<proteinExistence type="predicted"/>
<dbReference type="AlphaFoldDB" id="A0A1K1RKS8"/>
<dbReference type="EMBL" id="FPIZ01000012">
    <property type="protein sequence ID" value="SFW72403.1"/>
    <property type="molecule type" value="Genomic_DNA"/>
</dbReference>